<dbReference type="InterPro" id="IPR020850">
    <property type="entry name" value="GED_dom"/>
</dbReference>
<sequence>MEAYYKVTLKRFVDDIAIEVIESKLISPLYDIFSPITVTSMSDDLLDVLMKGSETCKTFIGVRVLASEESKPLSRNIVERAVEPDPSEAIEIPEALDMPPAEEEDSYLPRIKKGKKKSKVASKRAIFEEPEF</sequence>
<keyword evidence="3" id="KW-1185">Reference proteome</keyword>
<proteinExistence type="predicted"/>
<organism evidence="2 3">
    <name type="scientific">Glarea lozoyensis (strain ATCC 74030 / MF5533)</name>
    <dbReference type="NCBI Taxonomy" id="1104152"/>
    <lineage>
        <taxon>Eukaryota</taxon>
        <taxon>Fungi</taxon>
        <taxon>Dikarya</taxon>
        <taxon>Ascomycota</taxon>
        <taxon>Pezizomycotina</taxon>
        <taxon>Leotiomycetes</taxon>
        <taxon>Helotiales</taxon>
        <taxon>Helotiaceae</taxon>
        <taxon>Glarea</taxon>
    </lineage>
</organism>
<gene>
    <name evidence="2" type="ORF">M7I_6972</name>
</gene>
<comment type="caution">
    <text evidence="2">The sequence shown here is derived from an EMBL/GenBank/DDBJ whole genome shotgun (WGS) entry which is preliminary data.</text>
</comment>
<protein>
    <recommendedName>
        <fullName evidence="1">GED domain-containing protein</fullName>
    </recommendedName>
</protein>
<dbReference type="PROSITE" id="PS51388">
    <property type="entry name" value="GED"/>
    <property type="match status" value="1"/>
</dbReference>
<dbReference type="OrthoDB" id="415706at2759"/>
<reference evidence="2 3" key="1">
    <citation type="journal article" date="2012" name="Eukaryot. Cell">
        <title>Genome sequence of the fungus Glarea lozoyensis: the first genome sequence of a species from the Helotiaceae family.</title>
        <authorList>
            <person name="Youssar L."/>
            <person name="Gruening B.A."/>
            <person name="Erxleben A."/>
            <person name="Guenther S."/>
            <person name="Huettel W."/>
        </authorList>
    </citation>
    <scope>NUCLEOTIDE SEQUENCE [LARGE SCALE GENOMIC DNA]</scope>
    <source>
        <strain evidence="3">ATCC 74030 / MF5533</strain>
    </source>
</reference>
<dbReference type="AlphaFoldDB" id="H0EW35"/>
<feature type="domain" description="GED" evidence="1">
    <location>
        <begin position="1"/>
        <end position="101"/>
    </location>
</feature>
<dbReference type="EMBL" id="AGUE01000200">
    <property type="protein sequence ID" value="EHK97242.1"/>
    <property type="molecule type" value="Genomic_DNA"/>
</dbReference>
<dbReference type="InParanoid" id="H0EW35"/>
<evidence type="ECO:0000313" key="2">
    <source>
        <dbReference type="EMBL" id="EHK97242.1"/>
    </source>
</evidence>
<evidence type="ECO:0000259" key="1">
    <source>
        <dbReference type="PROSITE" id="PS51388"/>
    </source>
</evidence>
<dbReference type="Proteomes" id="UP000005446">
    <property type="component" value="Unassembled WGS sequence"/>
</dbReference>
<accession>H0EW35</accession>
<evidence type="ECO:0000313" key="3">
    <source>
        <dbReference type="Proteomes" id="UP000005446"/>
    </source>
</evidence>
<dbReference type="HOGENOM" id="CLU_1917266_0_0_1"/>
<name>H0EW35_GLAL7</name>